<feature type="domain" description="SusD-like N-terminal" evidence="7">
    <location>
        <begin position="120"/>
        <end position="247"/>
    </location>
</feature>
<protein>
    <submittedName>
        <fullName evidence="8">Putative outer membrane starch-binding protein</fullName>
    </submittedName>
</protein>
<keyword evidence="4" id="KW-0472">Membrane</keyword>
<dbReference type="RefSeq" id="WP_158643937.1">
    <property type="nucleotide sequence ID" value="NZ_CP042431.1"/>
</dbReference>
<organism evidence="8 9">
    <name type="scientific">Pseudobacter ginsenosidimutans</name>
    <dbReference type="NCBI Taxonomy" id="661488"/>
    <lineage>
        <taxon>Bacteria</taxon>
        <taxon>Pseudomonadati</taxon>
        <taxon>Bacteroidota</taxon>
        <taxon>Chitinophagia</taxon>
        <taxon>Chitinophagales</taxon>
        <taxon>Chitinophagaceae</taxon>
        <taxon>Pseudobacter</taxon>
    </lineage>
</organism>
<comment type="subcellular location">
    <subcellularLocation>
        <location evidence="1">Cell outer membrane</location>
    </subcellularLocation>
</comment>
<evidence type="ECO:0000313" key="9">
    <source>
        <dbReference type="Proteomes" id="UP000293874"/>
    </source>
</evidence>
<keyword evidence="3" id="KW-0732">Signal</keyword>
<name>A0A4Q7MYZ3_9BACT</name>
<dbReference type="GO" id="GO:0009279">
    <property type="term" value="C:cell outer membrane"/>
    <property type="evidence" value="ECO:0007669"/>
    <property type="project" value="UniProtKB-SubCell"/>
</dbReference>
<keyword evidence="5" id="KW-0998">Cell outer membrane</keyword>
<dbReference type="OrthoDB" id="5694214at2"/>
<dbReference type="InterPro" id="IPR011990">
    <property type="entry name" value="TPR-like_helical_dom_sf"/>
</dbReference>
<evidence type="ECO:0000256" key="4">
    <source>
        <dbReference type="ARBA" id="ARBA00023136"/>
    </source>
</evidence>
<sequence length="595" mass="65301">MTNNKEQRWYKRLLATIGIACVLGSASCEKEFLQVPPGGSPTIDSVFNRASNAYNAIAAAYFANLRQGLNWTGYYSPSTDDQLAGSQAFWVQIPGSVAAVSILGGGFTPNSNSQDMGSNGGYGNDGYTDNWQCIRKAYLVKENIHKVPDMSDADKAIIRAEMKALVAYRYTQMLIMYGGVPIVSGSFPLTSLNDLGSLALPRGTVKNVLDTIVSWCDEAAGALPSQWPGNYLGRMTKSAALAIKAKALLYAARPLFNTATPYLDFGTNNSMICLGSFDAGLWERAKTASEAVITEAEGPGGLAIINTGNPLADYGTATSTPSNREVILAFKQQVPSSGGAGPYNIFNVTNYNYQANGAVLSSSMLENYYKADGTDQSWPAVGQTAPFSEYTSKFLEMEARMQADFNGWEMQAANNPGDPNWHMTAHYKDVNHFGAGQPTKFWYLAGSREWMDFPIFRLAAYYLSAAEAYNEMGKPTEALAKLNVVHERAGLPPVTETDQTKLRKIIQREWAIEFIQEKYRFNDLKHWKDPNINNGIIGGPIRFLAFNNGGDALPTGNTNYTNSVRYNGFWHPRQFLNPFPQGEVNKGYLVQNPGY</sequence>
<evidence type="ECO:0000256" key="1">
    <source>
        <dbReference type="ARBA" id="ARBA00004442"/>
    </source>
</evidence>
<dbReference type="Proteomes" id="UP000293874">
    <property type="component" value="Unassembled WGS sequence"/>
</dbReference>
<reference evidence="8 9" key="1">
    <citation type="submission" date="2019-02" db="EMBL/GenBank/DDBJ databases">
        <title>Genomic Encyclopedia of Type Strains, Phase IV (KMG-IV): sequencing the most valuable type-strain genomes for metagenomic binning, comparative biology and taxonomic classification.</title>
        <authorList>
            <person name="Goeker M."/>
        </authorList>
    </citation>
    <scope>NUCLEOTIDE SEQUENCE [LARGE SCALE GENOMIC DNA]</scope>
    <source>
        <strain evidence="8 9">DSM 18116</strain>
    </source>
</reference>
<dbReference type="SUPFAM" id="SSF48452">
    <property type="entry name" value="TPR-like"/>
    <property type="match status" value="1"/>
</dbReference>
<comment type="caution">
    <text evidence="8">The sequence shown here is derived from an EMBL/GenBank/DDBJ whole genome shotgun (WGS) entry which is preliminary data.</text>
</comment>
<evidence type="ECO:0000256" key="2">
    <source>
        <dbReference type="ARBA" id="ARBA00006275"/>
    </source>
</evidence>
<dbReference type="InterPro" id="IPR033985">
    <property type="entry name" value="SusD-like_N"/>
</dbReference>
<dbReference type="AlphaFoldDB" id="A0A4Q7MYZ3"/>
<proteinExistence type="inferred from homology"/>
<dbReference type="Gene3D" id="1.25.40.390">
    <property type="match status" value="1"/>
</dbReference>
<dbReference type="Pfam" id="PF07980">
    <property type="entry name" value="SusD_RagB"/>
    <property type="match status" value="1"/>
</dbReference>
<evidence type="ECO:0000256" key="5">
    <source>
        <dbReference type="ARBA" id="ARBA00023237"/>
    </source>
</evidence>
<dbReference type="PROSITE" id="PS51257">
    <property type="entry name" value="PROKAR_LIPOPROTEIN"/>
    <property type="match status" value="1"/>
</dbReference>
<evidence type="ECO:0000259" key="6">
    <source>
        <dbReference type="Pfam" id="PF07980"/>
    </source>
</evidence>
<accession>A0A4Q7MYZ3</accession>
<comment type="similarity">
    <text evidence="2">Belongs to the SusD family.</text>
</comment>
<dbReference type="InterPro" id="IPR012944">
    <property type="entry name" value="SusD_RagB_dom"/>
</dbReference>
<evidence type="ECO:0000259" key="7">
    <source>
        <dbReference type="Pfam" id="PF14322"/>
    </source>
</evidence>
<gene>
    <name evidence="8" type="ORF">EV199_0318</name>
</gene>
<dbReference type="EMBL" id="SGXA01000001">
    <property type="protein sequence ID" value="RZS74470.1"/>
    <property type="molecule type" value="Genomic_DNA"/>
</dbReference>
<dbReference type="Pfam" id="PF14322">
    <property type="entry name" value="SusD-like_3"/>
    <property type="match status" value="1"/>
</dbReference>
<keyword evidence="9" id="KW-1185">Reference proteome</keyword>
<evidence type="ECO:0000313" key="8">
    <source>
        <dbReference type="EMBL" id="RZS74470.1"/>
    </source>
</evidence>
<evidence type="ECO:0000256" key="3">
    <source>
        <dbReference type="ARBA" id="ARBA00022729"/>
    </source>
</evidence>
<feature type="domain" description="RagB/SusD" evidence="6">
    <location>
        <begin position="343"/>
        <end position="595"/>
    </location>
</feature>